<dbReference type="STRING" id="1437059.A6A05_12510"/>
<dbReference type="Pfam" id="PF10649">
    <property type="entry name" value="DUF2478"/>
    <property type="match status" value="1"/>
</dbReference>
<comment type="caution">
    <text evidence="1">The sequence shown here is derived from an EMBL/GenBank/DDBJ whole genome shotgun (WGS) entry which is preliminary data.</text>
</comment>
<protein>
    <recommendedName>
        <fullName evidence="3">DUF2478 domain-containing protein</fullName>
    </recommendedName>
</protein>
<sequence>MNAPIAAIRQGPGAAALLASFAHELAGRGVAVRGLIQKPGGRLIDLASGQSFPILQNLGTGSKSCRVDPRGVAEASETLRAAIAQGADLVVVNRFGKLEAHGQGLAAEMLAVMAAGIPLLTLLDLANLARWLDFTGGLGTVLAPERASVQAWWAGLGD</sequence>
<dbReference type="OrthoDB" id="5918880at2"/>
<evidence type="ECO:0000313" key="2">
    <source>
        <dbReference type="Proteomes" id="UP000078543"/>
    </source>
</evidence>
<accession>A0A178MPG3</accession>
<dbReference type="Proteomes" id="UP000078543">
    <property type="component" value="Unassembled WGS sequence"/>
</dbReference>
<dbReference type="EMBL" id="LWQU01000139">
    <property type="protein sequence ID" value="OAN50481.1"/>
    <property type="molecule type" value="Genomic_DNA"/>
</dbReference>
<proteinExistence type="predicted"/>
<evidence type="ECO:0008006" key="3">
    <source>
        <dbReference type="Google" id="ProtNLM"/>
    </source>
</evidence>
<organism evidence="1 2">
    <name type="scientific">Magnetospirillum moscoviense</name>
    <dbReference type="NCBI Taxonomy" id="1437059"/>
    <lineage>
        <taxon>Bacteria</taxon>
        <taxon>Pseudomonadati</taxon>
        <taxon>Pseudomonadota</taxon>
        <taxon>Alphaproteobacteria</taxon>
        <taxon>Rhodospirillales</taxon>
        <taxon>Rhodospirillaceae</taxon>
        <taxon>Magnetospirillum</taxon>
    </lineage>
</organism>
<keyword evidence="2" id="KW-1185">Reference proteome</keyword>
<dbReference type="AlphaFoldDB" id="A0A178MPG3"/>
<reference evidence="1 2" key="1">
    <citation type="submission" date="2016-04" db="EMBL/GenBank/DDBJ databases">
        <title>Draft genome sequence of freshwater magnetotactic bacteria Magnetospirillum marisnigri SP-1 and Magnetospirillum moscoviense BB-1.</title>
        <authorList>
            <person name="Koziaeva V."/>
            <person name="Dziuba M.V."/>
            <person name="Ivanov T.M."/>
            <person name="Kuznetsov B."/>
            <person name="Grouzdev D.S."/>
        </authorList>
    </citation>
    <scope>NUCLEOTIDE SEQUENCE [LARGE SCALE GENOMIC DNA]</scope>
    <source>
        <strain evidence="1 2">BB-1</strain>
    </source>
</reference>
<dbReference type="InterPro" id="IPR018912">
    <property type="entry name" value="DUF2478"/>
</dbReference>
<name>A0A178MPG3_9PROT</name>
<dbReference type="RefSeq" id="WP_068500412.1">
    <property type="nucleotide sequence ID" value="NZ_LWQU01000139.1"/>
</dbReference>
<evidence type="ECO:0000313" key="1">
    <source>
        <dbReference type="EMBL" id="OAN50481.1"/>
    </source>
</evidence>
<gene>
    <name evidence="1" type="ORF">A6A05_12510</name>
</gene>